<feature type="domain" description="C2H2-type" evidence="2">
    <location>
        <begin position="152"/>
        <end position="183"/>
    </location>
</feature>
<dbReference type="InterPro" id="IPR013087">
    <property type="entry name" value="Znf_C2H2_type"/>
</dbReference>
<dbReference type="EMBL" id="UNSH01000070">
    <property type="protein sequence ID" value="SZF04971.1"/>
    <property type="molecule type" value="Genomic_DNA"/>
</dbReference>
<dbReference type="SMART" id="SM00355">
    <property type="entry name" value="ZnF_C2H2"/>
    <property type="match status" value="3"/>
</dbReference>
<organism evidence="3 4">
    <name type="scientific">Blumeria hordei</name>
    <name type="common">Barley powdery mildew</name>
    <name type="synonym">Blumeria graminis f. sp. hordei</name>
    <dbReference type="NCBI Taxonomy" id="2867405"/>
    <lineage>
        <taxon>Eukaryota</taxon>
        <taxon>Fungi</taxon>
        <taxon>Dikarya</taxon>
        <taxon>Ascomycota</taxon>
        <taxon>Pezizomycotina</taxon>
        <taxon>Leotiomycetes</taxon>
        <taxon>Erysiphales</taxon>
        <taxon>Erysiphaceae</taxon>
        <taxon>Blumeria</taxon>
    </lineage>
</organism>
<gene>
    <name evidence="3" type="ORF">BLGHR1_15771</name>
</gene>
<keyword evidence="1" id="KW-0862">Zinc</keyword>
<dbReference type="Gene3D" id="3.30.160.60">
    <property type="entry name" value="Classic Zinc Finger"/>
    <property type="match status" value="1"/>
</dbReference>
<keyword evidence="1" id="KW-0479">Metal-binding</keyword>
<dbReference type="VEuPathDB" id="FungiDB:BLGHR1_15771"/>
<protein>
    <recommendedName>
        <fullName evidence="2">C2H2-type domain-containing protein</fullName>
    </recommendedName>
</protein>
<proteinExistence type="predicted"/>
<name>A0A383UXD3_BLUHO</name>
<dbReference type="GO" id="GO:0008270">
    <property type="term" value="F:zinc ion binding"/>
    <property type="evidence" value="ECO:0007669"/>
    <property type="project" value="UniProtKB-KW"/>
</dbReference>
<accession>A0A383UXD3</accession>
<dbReference type="Proteomes" id="UP000275772">
    <property type="component" value="Unassembled WGS sequence"/>
</dbReference>
<reference evidence="3 4" key="1">
    <citation type="submission" date="2017-11" db="EMBL/GenBank/DDBJ databases">
        <authorList>
            <person name="Kracher B."/>
        </authorList>
    </citation>
    <scope>NUCLEOTIDE SEQUENCE [LARGE SCALE GENOMIC DNA]</scope>
    <source>
        <strain evidence="3 4">RACE1</strain>
    </source>
</reference>
<dbReference type="PROSITE" id="PS50157">
    <property type="entry name" value="ZINC_FINGER_C2H2_2"/>
    <property type="match status" value="1"/>
</dbReference>
<dbReference type="PROSITE" id="PS00028">
    <property type="entry name" value="ZINC_FINGER_C2H2_1"/>
    <property type="match status" value="1"/>
</dbReference>
<evidence type="ECO:0000256" key="1">
    <source>
        <dbReference type="PROSITE-ProRule" id="PRU00042"/>
    </source>
</evidence>
<evidence type="ECO:0000313" key="3">
    <source>
        <dbReference type="EMBL" id="SZF04971.1"/>
    </source>
</evidence>
<dbReference type="Pfam" id="PF00096">
    <property type="entry name" value="zf-C2H2"/>
    <property type="match status" value="1"/>
</dbReference>
<sequence length="249" mass="28277">MHNSKQNLHCHACDKNFTRLGSLVGHLELSECKSKTSDQLAAIRNQKKQVYQRQTAARNYKDFNRSAVSDIFGKEPLPALYQDNPLLNITAKQDHPLPANHENDDQITGRDSIESGKIEMKPHLVQKSSNLLDPSYPGFQAEKYYIKLLRKYKCPHPNCRKSFEAKSSFIQHLRSPAHIDENLQCESCLRFFATATALTQHCEANTNRCMIQSSPNYLQFVDMITSGVARPAGRLEDKTMAYSTVSPDF</sequence>
<keyword evidence="1" id="KW-0863">Zinc-finger</keyword>
<evidence type="ECO:0000313" key="4">
    <source>
        <dbReference type="Proteomes" id="UP000275772"/>
    </source>
</evidence>
<evidence type="ECO:0000259" key="2">
    <source>
        <dbReference type="PROSITE" id="PS50157"/>
    </source>
</evidence>
<dbReference type="AlphaFoldDB" id="A0A383UXD3"/>